<protein>
    <submittedName>
        <fullName evidence="3">Glucose-1-phosphate cytidylyltransferase</fullName>
        <ecNumber evidence="3">2.7.7.33</ecNumber>
    </submittedName>
</protein>
<dbReference type="CDD" id="cd06426">
    <property type="entry name" value="NTP_transferase_like_2"/>
    <property type="match status" value="1"/>
</dbReference>
<dbReference type="OrthoDB" id="9814110at2"/>
<dbReference type="Pfam" id="PF00483">
    <property type="entry name" value="NTP_transferase"/>
    <property type="match status" value="1"/>
</dbReference>
<dbReference type="InterPro" id="IPR005835">
    <property type="entry name" value="NTP_transferase_dom"/>
</dbReference>
<dbReference type="EMBL" id="CYSE01000012">
    <property type="protein sequence ID" value="CUH82396.1"/>
    <property type="molecule type" value="Genomic_DNA"/>
</dbReference>
<proteinExistence type="predicted"/>
<dbReference type="Pfam" id="PF00571">
    <property type="entry name" value="CBS"/>
    <property type="match status" value="2"/>
</dbReference>
<evidence type="ECO:0000313" key="4">
    <source>
        <dbReference type="Proteomes" id="UP000054935"/>
    </source>
</evidence>
<reference evidence="3 4" key="1">
    <citation type="submission" date="2015-09" db="EMBL/GenBank/DDBJ databases">
        <authorList>
            <consortium name="Swine Surveillance"/>
        </authorList>
    </citation>
    <scope>NUCLEOTIDE SEQUENCE [LARGE SCALE GENOMIC DNA]</scope>
    <source>
        <strain evidence="3 4">CECT 7648</strain>
    </source>
</reference>
<evidence type="ECO:0000259" key="2">
    <source>
        <dbReference type="PROSITE" id="PS51371"/>
    </source>
</evidence>
<dbReference type="AlphaFoldDB" id="A0A0P1H3H0"/>
<dbReference type="SUPFAM" id="SSF54631">
    <property type="entry name" value="CBS-domain pair"/>
    <property type="match status" value="1"/>
</dbReference>
<name>A0A0P1H3H0_9RHOB</name>
<feature type="domain" description="CBS" evidence="2">
    <location>
        <begin position="67"/>
        <end position="123"/>
    </location>
</feature>
<dbReference type="CDD" id="cd04607">
    <property type="entry name" value="CBS_pair_NTP_transferase_assoc"/>
    <property type="match status" value="1"/>
</dbReference>
<keyword evidence="1" id="KW-0129">CBS domain</keyword>
<accession>A0A0P1H3H0</accession>
<gene>
    <name evidence="3" type="primary">rfbF</name>
    <name evidence="3" type="ORF">TRN7648_03947</name>
</gene>
<dbReference type="PANTHER" id="PTHR22572">
    <property type="entry name" value="SUGAR-1-PHOSPHATE GUANYL TRANSFERASE"/>
    <property type="match status" value="1"/>
</dbReference>
<dbReference type="STRING" id="441103.TRN7648_03947"/>
<dbReference type="Proteomes" id="UP000054935">
    <property type="component" value="Unassembled WGS sequence"/>
</dbReference>
<keyword evidence="4" id="KW-1185">Reference proteome</keyword>
<dbReference type="InterPro" id="IPR050486">
    <property type="entry name" value="Mannose-1P_guanyltransferase"/>
</dbReference>
<organism evidence="3 4">
    <name type="scientific">Tropicibacter naphthalenivorans</name>
    <dbReference type="NCBI Taxonomy" id="441103"/>
    <lineage>
        <taxon>Bacteria</taxon>
        <taxon>Pseudomonadati</taxon>
        <taxon>Pseudomonadota</taxon>
        <taxon>Alphaproteobacteria</taxon>
        <taxon>Rhodobacterales</taxon>
        <taxon>Roseobacteraceae</taxon>
        <taxon>Tropicibacter</taxon>
    </lineage>
</organism>
<dbReference type="InterPro" id="IPR046342">
    <property type="entry name" value="CBS_dom_sf"/>
</dbReference>
<dbReference type="InterPro" id="IPR029044">
    <property type="entry name" value="Nucleotide-diphossugar_trans"/>
</dbReference>
<dbReference type="Gene3D" id="3.90.550.10">
    <property type="entry name" value="Spore Coat Polysaccharide Biosynthesis Protein SpsA, Chain A"/>
    <property type="match status" value="1"/>
</dbReference>
<evidence type="ECO:0000256" key="1">
    <source>
        <dbReference type="PROSITE-ProRule" id="PRU00703"/>
    </source>
</evidence>
<dbReference type="EC" id="2.7.7.33" evidence="3"/>
<evidence type="ECO:0000313" key="3">
    <source>
        <dbReference type="EMBL" id="CUH82396.1"/>
    </source>
</evidence>
<sequence length="351" mass="38584">MMTDLKKMTLTPDATLRQVMEVIDSGARQIALVTDAEGVLIATVTDGDVRRGLLRGLTLEAPVSEVMHRNPTTLLKGASAASAQRLMRERGLSHIPVVDPEGRLVALALRDGMTGVEPRSTRVILMAGGLGMRLRPLTETVPKPMIPVGDKPLLERIVTRFQDQGFSRFTLSLNYLGHVIRDHFGDGSQLGVEIDYVEETQRMGTGGALSLLDSRPDEPFVVMNGDILTTTSFGAMMDFHAETGSAVTICAREFNMQVPYGVLNTDGTTLVSMEEKPVHKHLVNAGIYALSPVAFDHIKDGEPLDMPDLIERVKDAGHKVSVFPVREYWMDIGRLEDLDRARSEYETVFGK</sequence>
<dbReference type="PROSITE" id="PS51371">
    <property type="entry name" value="CBS"/>
    <property type="match status" value="2"/>
</dbReference>
<dbReference type="InterPro" id="IPR000644">
    <property type="entry name" value="CBS_dom"/>
</dbReference>
<dbReference type="SUPFAM" id="SSF53448">
    <property type="entry name" value="Nucleotide-diphospho-sugar transferases"/>
    <property type="match status" value="1"/>
</dbReference>
<dbReference type="SMART" id="SM00116">
    <property type="entry name" value="CBS"/>
    <property type="match status" value="2"/>
</dbReference>
<keyword evidence="3" id="KW-0808">Transferase</keyword>
<dbReference type="Gene3D" id="3.10.580.10">
    <property type="entry name" value="CBS-domain"/>
    <property type="match status" value="1"/>
</dbReference>
<keyword evidence="3" id="KW-0548">Nucleotidyltransferase</keyword>
<dbReference type="GO" id="GO:0047343">
    <property type="term" value="F:glucose-1-phosphate cytidylyltransferase activity"/>
    <property type="evidence" value="ECO:0007669"/>
    <property type="project" value="UniProtKB-EC"/>
</dbReference>
<feature type="domain" description="CBS" evidence="2">
    <location>
        <begin position="2"/>
        <end position="59"/>
    </location>
</feature>